<dbReference type="InterPro" id="IPR001279">
    <property type="entry name" value="Metallo-B-lactamas"/>
</dbReference>
<dbReference type="PANTHER" id="PTHR42978:SF3">
    <property type="entry name" value="BLR3078 PROTEIN"/>
    <property type="match status" value="1"/>
</dbReference>
<dbReference type="EMBL" id="UFSM01000001">
    <property type="protein sequence ID" value="SUU89048.1"/>
    <property type="molecule type" value="Genomic_DNA"/>
</dbReference>
<dbReference type="RefSeq" id="WP_245431970.1">
    <property type="nucleotide sequence ID" value="NZ_BAAAVY010000019.1"/>
</dbReference>
<comment type="similarity">
    <text evidence="1">Belongs to the metallo-beta-lactamase superfamily.</text>
</comment>
<organism evidence="7 8">
    <name type="scientific">Aminobacter aminovorans</name>
    <name type="common">Chelatobacter heintzii</name>
    <dbReference type="NCBI Taxonomy" id="83263"/>
    <lineage>
        <taxon>Bacteria</taxon>
        <taxon>Pseudomonadati</taxon>
        <taxon>Pseudomonadota</taxon>
        <taxon>Alphaproteobacteria</taxon>
        <taxon>Hyphomicrobiales</taxon>
        <taxon>Phyllobacteriaceae</taxon>
        <taxon>Aminobacter</taxon>
    </lineage>
</organism>
<name>A0A380WJV9_AMIAI</name>
<evidence type="ECO:0000256" key="3">
    <source>
        <dbReference type="ARBA" id="ARBA00022801"/>
    </source>
</evidence>
<proteinExistence type="inferred from homology"/>
<feature type="chain" id="PRO_5016887354" evidence="5">
    <location>
        <begin position="23"/>
        <end position="276"/>
    </location>
</feature>
<dbReference type="SMART" id="SM00849">
    <property type="entry name" value="Lactamase_B"/>
    <property type="match status" value="1"/>
</dbReference>
<feature type="domain" description="Metallo-beta-lactamase" evidence="6">
    <location>
        <begin position="57"/>
        <end position="260"/>
    </location>
</feature>
<dbReference type="Proteomes" id="UP000254701">
    <property type="component" value="Unassembled WGS sequence"/>
</dbReference>
<dbReference type="GO" id="GO:0046872">
    <property type="term" value="F:metal ion binding"/>
    <property type="evidence" value="ECO:0007669"/>
    <property type="project" value="UniProtKB-KW"/>
</dbReference>
<keyword evidence="4" id="KW-0862">Zinc</keyword>
<evidence type="ECO:0000313" key="8">
    <source>
        <dbReference type="Proteomes" id="UP000254701"/>
    </source>
</evidence>
<evidence type="ECO:0000256" key="1">
    <source>
        <dbReference type="ARBA" id="ARBA00007749"/>
    </source>
</evidence>
<keyword evidence="5" id="KW-0732">Signal</keyword>
<dbReference type="CDD" id="cd07729">
    <property type="entry name" value="AHL_lactonase_MBL-fold"/>
    <property type="match status" value="1"/>
</dbReference>
<dbReference type="GO" id="GO:0102007">
    <property type="term" value="F:acyl-L-homoserine-lactone lactonohydrolase activity"/>
    <property type="evidence" value="ECO:0007669"/>
    <property type="project" value="UniProtKB-EC"/>
</dbReference>
<evidence type="ECO:0000259" key="6">
    <source>
        <dbReference type="SMART" id="SM00849"/>
    </source>
</evidence>
<accession>A0A380WJV9</accession>
<dbReference type="Gene3D" id="3.60.15.10">
    <property type="entry name" value="Ribonuclease Z/Hydroxyacylglutathione hydrolase-like"/>
    <property type="match status" value="1"/>
</dbReference>
<dbReference type="PANTHER" id="PTHR42978">
    <property type="entry name" value="QUORUM-QUENCHING LACTONASE YTNP-RELATED-RELATED"/>
    <property type="match status" value="1"/>
</dbReference>
<dbReference type="AlphaFoldDB" id="A0A380WJV9"/>
<evidence type="ECO:0000313" key="7">
    <source>
        <dbReference type="EMBL" id="SUU89048.1"/>
    </source>
</evidence>
<dbReference type="InterPro" id="IPR051013">
    <property type="entry name" value="MBL_superfamily_lactonases"/>
</dbReference>
<sequence length="276" mass="29331">MKTGQYLLVAMLALPAIGAAQAADTELWRLDCGSIKISDLSAFSDTLRYQGEERTLTDSCYLIRHDASYMLWDAGLPAALLGASQVGGGMKPSLATTIKDQLSRIGVAPEKIETIGISHNHFDHVGQATDFPQARLLIGKADLDGFRAEPPAFAVDPSLVSPWIDGKAPVEAVEGDKDVFGDGSVVMLSTPGHTHGSHSLLVRLASKGSVLLSGDTVHFEEQFDNNGVPPFNADRAQSLASMDRIQDMAKALNATLVVQHDANDIAKLPAFPASAN</sequence>
<evidence type="ECO:0000256" key="5">
    <source>
        <dbReference type="SAM" id="SignalP"/>
    </source>
</evidence>
<evidence type="ECO:0000256" key="4">
    <source>
        <dbReference type="ARBA" id="ARBA00022833"/>
    </source>
</evidence>
<protein>
    <submittedName>
        <fullName evidence="7">N-acyl homoserine lactonase</fullName>
        <ecNumber evidence="7">3.1.1.81</ecNumber>
    </submittedName>
</protein>
<dbReference type="SUPFAM" id="SSF56281">
    <property type="entry name" value="Metallo-hydrolase/oxidoreductase"/>
    <property type="match status" value="1"/>
</dbReference>
<dbReference type="Pfam" id="PF00753">
    <property type="entry name" value="Lactamase_B"/>
    <property type="match status" value="1"/>
</dbReference>
<gene>
    <name evidence="7" type="primary">aiiA</name>
    <name evidence="7" type="ORF">NCTC10684_02280</name>
</gene>
<feature type="signal peptide" evidence="5">
    <location>
        <begin position="1"/>
        <end position="22"/>
    </location>
</feature>
<keyword evidence="2" id="KW-0479">Metal-binding</keyword>
<dbReference type="InterPro" id="IPR036866">
    <property type="entry name" value="RibonucZ/Hydroxyglut_hydro"/>
</dbReference>
<evidence type="ECO:0000256" key="2">
    <source>
        <dbReference type="ARBA" id="ARBA00022723"/>
    </source>
</evidence>
<reference evidence="7 8" key="1">
    <citation type="submission" date="2018-06" db="EMBL/GenBank/DDBJ databases">
        <authorList>
            <consortium name="Pathogen Informatics"/>
            <person name="Doyle S."/>
        </authorList>
    </citation>
    <scope>NUCLEOTIDE SEQUENCE [LARGE SCALE GENOMIC DNA]</scope>
    <source>
        <strain evidence="7 8">NCTC10684</strain>
    </source>
</reference>
<keyword evidence="3 7" id="KW-0378">Hydrolase</keyword>
<dbReference type="EC" id="3.1.1.81" evidence="7"/>